<feature type="chain" id="PRO_5013203544" evidence="1">
    <location>
        <begin position="24"/>
        <end position="88"/>
    </location>
</feature>
<reference evidence="2 3" key="1">
    <citation type="submission" date="2016-02" db="EMBL/GenBank/DDBJ databases">
        <title>Genome analysis of coral dinoflagellate symbionts highlights evolutionary adaptations to a symbiotic lifestyle.</title>
        <authorList>
            <person name="Aranda M."/>
            <person name="Li Y."/>
            <person name="Liew Y.J."/>
            <person name="Baumgarten S."/>
            <person name="Simakov O."/>
            <person name="Wilson M."/>
            <person name="Piel J."/>
            <person name="Ashoor H."/>
            <person name="Bougouffa S."/>
            <person name="Bajic V.B."/>
            <person name="Ryu T."/>
            <person name="Ravasi T."/>
            <person name="Bayer T."/>
            <person name="Micklem G."/>
            <person name="Kim H."/>
            <person name="Bhak J."/>
            <person name="Lajeunesse T.C."/>
            <person name="Voolstra C.R."/>
        </authorList>
    </citation>
    <scope>NUCLEOTIDE SEQUENCE [LARGE SCALE GENOMIC DNA]</scope>
    <source>
        <strain evidence="2 3">CCMP2467</strain>
    </source>
</reference>
<feature type="non-terminal residue" evidence="2">
    <location>
        <position position="88"/>
    </location>
</feature>
<evidence type="ECO:0000313" key="3">
    <source>
        <dbReference type="Proteomes" id="UP000186817"/>
    </source>
</evidence>
<organism evidence="2 3">
    <name type="scientific">Symbiodinium microadriaticum</name>
    <name type="common">Dinoflagellate</name>
    <name type="synonym">Zooxanthella microadriatica</name>
    <dbReference type="NCBI Taxonomy" id="2951"/>
    <lineage>
        <taxon>Eukaryota</taxon>
        <taxon>Sar</taxon>
        <taxon>Alveolata</taxon>
        <taxon>Dinophyceae</taxon>
        <taxon>Suessiales</taxon>
        <taxon>Symbiodiniaceae</taxon>
        <taxon>Symbiodinium</taxon>
    </lineage>
</organism>
<dbReference type="AlphaFoldDB" id="A0A1Q9BUK9"/>
<dbReference type="EMBL" id="LSRX01003830">
    <property type="protein sequence ID" value="OLP74371.1"/>
    <property type="molecule type" value="Genomic_DNA"/>
</dbReference>
<keyword evidence="3" id="KW-1185">Reference proteome</keyword>
<keyword evidence="1" id="KW-0732">Signal</keyword>
<evidence type="ECO:0000313" key="2">
    <source>
        <dbReference type="EMBL" id="OLP74371.1"/>
    </source>
</evidence>
<name>A0A1Q9BUK9_SYMMI</name>
<comment type="caution">
    <text evidence="2">The sequence shown here is derived from an EMBL/GenBank/DDBJ whole genome shotgun (WGS) entry which is preliminary data.</text>
</comment>
<sequence>MYTGGYNGIFIFFLVRFCSVSGAVDDCLLSWEAIAEFTLQGRTKSRPQKLQVHANTSETISSILELAKSPITPEDLVASCRSLPRKEV</sequence>
<accession>A0A1Q9BUK9</accession>
<proteinExistence type="predicted"/>
<protein>
    <submittedName>
        <fullName evidence="2">Uncharacterized protein</fullName>
    </submittedName>
</protein>
<gene>
    <name evidence="2" type="ORF">AK812_SmicGene46108</name>
</gene>
<feature type="signal peptide" evidence="1">
    <location>
        <begin position="1"/>
        <end position="23"/>
    </location>
</feature>
<dbReference type="Proteomes" id="UP000186817">
    <property type="component" value="Unassembled WGS sequence"/>
</dbReference>
<evidence type="ECO:0000256" key="1">
    <source>
        <dbReference type="SAM" id="SignalP"/>
    </source>
</evidence>